<evidence type="ECO:0000313" key="2">
    <source>
        <dbReference type="Proteomes" id="UP000218334"/>
    </source>
</evidence>
<protein>
    <submittedName>
        <fullName evidence="1">Uncharacterized protein</fullName>
    </submittedName>
</protein>
<proteinExistence type="predicted"/>
<organism evidence="1 2">
    <name type="scientific">Armillaria solidipes</name>
    <dbReference type="NCBI Taxonomy" id="1076256"/>
    <lineage>
        <taxon>Eukaryota</taxon>
        <taxon>Fungi</taxon>
        <taxon>Dikarya</taxon>
        <taxon>Basidiomycota</taxon>
        <taxon>Agaricomycotina</taxon>
        <taxon>Agaricomycetes</taxon>
        <taxon>Agaricomycetidae</taxon>
        <taxon>Agaricales</taxon>
        <taxon>Marasmiineae</taxon>
        <taxon>Physalacriaceae</taxon>
        <taxon>Armillaria</taxon>
    </lineage>
</organism>
<dbReference type="Proteomes" id="UP000218334">
    <property type="component" value="Unassembled WGS sequence"/>
</dbReference>
<accession>A0A2H3CKD2</accession>
<gene>
    <name evidence="1" type="ORF">ARMSODRAFT_1013193</name>
</gene>
<name>A0A2H3CKD2_9AGAR</name>
<dbReference type="EMBL" id="KZ293417">
    <property type="protein sequence ID" value="PBK75766.1"/>
    <property type="molecule type" value="Genomic_DNA"/>
</dbReference>
<dbReference type="AlphaFoldDB" id="A0A2H3CKD2"/>
<keyword evidence="2" id="KW-1185">Reference proteome</keyword>
<sequence>MKPSLHLSKYRKELEMDDHANEMEVIGGYSYTYPDVKIMSARMDPPPHPSCPPGSLIIKMVVYLRRRRLLVTWCEDPSVPEVRCLVVATQSQWVPMNDEGLATRFYPRDPEDTLLKREFCKIFPGLTEDSEYITLVDPFFEVQGLTPQQHLPIVMTAPVRLSGDSVAIMPFLSVVQDLLPFRLLEFRGN</sequence>
<evidence type="ECO:0000313" key="1">
    <source>
        <dbReference type="EMBL" id="PBK75766.1"/>
    </source>
</evidence>
<reference evidence="2" key="1">
    <citation type="journal article" date="2017" name="Nat. Ecol. Evol.">
        <title>Genome expansion and lineage-specific genetic innovations in the forest pathogenic fungi Armillaria.</title>
        <authorList>
            <person name="Sipos G."/>
            <person name="Prasanna A.N."/>
            <person name="Walter M.C."/>
            <person name="O'Connor E."/>
            <person name="Balint B."/>
            <person name="Krizsan K."/>
            <person name="Kiss B."/>
            <person name="Hess J."/>
            <person name="Varga T."/>
            <person name="Slot J."/>
            <person name="Riley R."/>
            <person name="Boka B."/>
            <person name="Rigling D."/>
            <person name="Barry K."/>
            <person name="Lee J."/>
            <person name="Mihaltcheva S."/>
            <person name="LaButti K."/>
            <person name="Lipzen A."/>
            <person name="Waldron R."/>
            <person name="Moloney N.M."/>
            <person name="Sperisen C."/>
            <person name="Kredics L."/>
            <person name="Vagvoelgyi C."/>
            <person name="Patrignani A."/>
            <person name="Fitzpatrick D."/>
            <person name="Nagy I."/>
            <person name="Doyle S."/>
            <person name="Anderson J.B."/>
            <person name="Grigoriev I.V."/>
            <person name="Gueldener U."/>
            <person name="Muensterkoetter M."/>
            <person name="Nagy L.G."/>
        </authorList>
    </citation>
    <scope>NUCLEOTIDE SEQUENCE [LARGE SCALE GENOMIC DNA]</scope>
    <source>
        <strain evidence="2">28-4</strain>
    </source>
</reference>